<comment type="caution">
    <text evidence="8">The sequence shown here is derived from an EMBL/GenBank/DDBJ whole genome shotgun (WGS) entry which is preliminary data.</text>
</comment>
<dbReference type="GO" id="GO:0022857">
    <property type="term" value="F:transmembrane transporter activity"/>
    <property type="evidence" value="ECO:0007669"/>
    <property type="project" value="InterPro"/>
</dbReference>
<dbReference type="PANTHER" id="PTHR43385">
    <property type="entry name" value="RIBOFLAVIN TRANSPORTER RIBJ"/>
    <property type="match status" value="1"/>
</dbReference>
<evidence type="ECO:0000256" key="2">
    <source>
        <dbReference type="ARBA" id="ARBA00022448"/>
    </source>
</evidence>
<evidence type="ECO:0000313" key="9">
    <source>
        <dbReference type="Proteomes" id="UP000821853"/>
    </source>
</evidence>
<feature type="transmembrane region" description="Helical" evidence="7">
    <location>
        <begin position="91"/>
        <end position="110"/>
    </location>
</feature>
<keyword evidence="5 7" id="KW-0472">Membrane</keyword>
<comment type="subcellular location">
    <subcellularLocation>
        <location evidence="1">Membrane</location>
        <topology evidence="1">Multi-pass membrane protein</topology>
    </subcellularLocation>
</comment>
<dbReference type="OMA" id="VAMMLIK"/>
<keyword evidence="4 7" id="KW-1133">Transmembrane helix</keyword>
<dbReference type="OrthoDB" id="6515633at2759"/>
<protein>
    <recommendedName>
        <fullName evidence="10">Monocarboxylate transporter</fullName>
    </recommendedName>
</protein>
<dbReference type="InterPro" id="IPR052983">
    <property type="entry name" value="MFS_Riboflavin_Transporter"/>
</dbReference>
<keyword evidence="3 7" id="KW-0812">Transmembrane</keyword>
<feature type="transmembrane region" description="Helical" evidence="7">
    <location>
        <begin position="116"/>
        <end position="135"/>
    </location>
</feature>
<evidence type="ECO:0000256" key="1">
    <source>
        <dbReference type="ARBA" id="ARBA00004141"/>
    </source>
</evidence>
<dbReference type="VEuPathDB" id="VectorBase:HLOH_059304"/>
<feature type="transmembrane region" description="Helical" evidence="7">
    <location>
        <begin position="469"/>
        <end position="486"/>
    </location>
</feature>
<feature type="transmembrane region" description="Helical" evidence="7">
    <location>
        <begin position="347"/>
        <end position="369"/>
    </location>
</feature>
<reference evidence="8 9" key="1">
    <citation type="journal article" date="2020" name="Cell">
        <title>Large-Scale Comparative Analyses of Tick Genomes Elucidate Their Genetic Diversity and Vector Capacities.</title>
        <authorList>
            <consortium name="Tick Genome and Microbiome Consortium (TIGMIC)"/>
            <person name="Jia N."/>
            <person name="Wang J."/>
            <person name="Shi W."/>
            <person name="Du L."/>
            <person name="Sun Y."/>
            <person name="Zhan W."/>
            <person name="Jiang J.F."/>
            <person name="Wang Q."/>
            <person name="Zhang B."/>
            <person name="Ji P."/>
            <person name="Bell-Sakyi L."/>
            <person name="Cui X.M."/>
            <person name="Yuan T.T."/>
            <person name="Jiang B.G."/>
            <person name="Yang W.F."/>
            <person name="Lam T.T."/>
            <person name="Chang Q.C."/>
            <person name="Ding S.J."/>
            <person name="Wang X.J."/>
            <person name="Zhu J.G."/>
            <person name="Ruan X.D."/>
            <person name="Zhao L."/>
            <person name="Wei J.T."/>
            <person name="Ye R.Z."/>
            <person name="Que T.C."/>
            <person name="Du C.H."/>
            <person name="Zhou Y.H."/>
            <person name="Cheng J.X."/>
            <person name="Dai P.F."/>
            <person name="Guo W.B."/>
            <person name="Han X.H."/>
            <person name="Huang E.J."/>
            <person name="Li L.F."/>
            <person name="Wei W."/>
            <person name="Gao Y.C."/>
            <person name="Liu J.Z."/>
            <person name="Shao H.Z."/>
            <person name="Wang X."/>
            <person name="Wang C.C."/>
            <person name="Yang T.C."/>
            <person name="Huo Q.B."/>
            <person name="Li W."/>
            <person name="Chen H.Y."/>
            <person name="Chen S.E."/>
            <person name="Zhou L.G."/>
            <person name="Ni X.B."/>
            <person name="Tian J.H."/>
            <person name="Sheng Y."/>
            <person name="Liu T."/>
            <person name="Pan Y.S."/>
            <person name="Xia L.Y."/>
            <person name="Li J."/>
            <person name="Zhao F."/>
            <person name="Cao W.C."/>
        </authorList>
    </citation>
    <scope>NUCLEOTIDE SEQUENCE [LARGE SCALE GENOMIC DNA]</scope>
    <source>
        <strain evidence="8">HaeL-2018</strain>
    </source>
</reference>
<feature type="transmembrane region" description="Helical" evidence="7">
    <location>
        <begin position="60"/>
        <end position="84"/>
    </location>
</feature>
<dbReference type="InterPro" id="IPR036259">
    <property type="entry name" value="MFS_trans_sf"/>
</dbReference>
<evidence type="ECO:0000256" key="6">
    <source>
        <dbReference type="SAM" id="MobiDB-lite"/>
    </source>
</evidence>
<evidence type="ECO:0000256" key="5">
    <source>
        <dbReference type="ARBA" id="ARBA00023136"/>
    </source>
</evidence>
<dbReference type="Proteomes" id="UP000821853">
    <property type="component" value="Chromosome 3"/>
</dbReference>
<sequence length="502" mass="53912">MEQRSSGTSSDVVIVLPDTRACWPVAVSAAVYVFFSMIVVKSEAVTYVGLMDMLHVNREAASWPLTTAITVSQLAGPLYGVLGLYFCERNLLLAGVALCSVPVILCALADSLAMMIFLYGILFGAACSDVIPYTVVARHFVKYRGSAMSLLFILTAVASFVSPLIAEGLRHALNFQYALVVLGGLQLFMVLGCIVVDRVPPNANVLDLSGCHEDVSAAARRSSFDTASYSHSCSRTFIESLTMPDGRSAQQEHLRASGGSDVRESPRSTLLGRLVPTDGPGEAANGDAEIIPTPHMNLVVHPAVDRPPPRPGCSQPQEADRLLQRSAAPTKWSRLARNFHSMRTWRFVHVGASRAVTMFVLISFAMTAVDFGKDSGLGNFKAVTLVTVYGLGDLCSRVGTGLALDFKILTGETVMFWGFSTQALAMAGLALHKEFELQAASCFLVGSSGGGRMFASTVMVSERSDEDSLSLSLGTMNFITGILCLFRSPVIGMRAVANYRTY</sequence>
<evidence type="ECO:0000256" key="4">
    <source>
        <dbReference type="ARBA" id="ARBA00022989"/>
    </source>
</evidence>
<organism evidence="8 9">
    <name type="scientific">Haemaphysalis longicornis</name>
    <name type="common">Bush tick</name>
    <dbReference type="NCBI Taxonomy" id="44386"/>
    <lineage>
        <taxon>Eukaryota</taxon>
        <taxon>Metazoa</taxon>
        <taxon>Ecdysozoa</taxon>
        <taxon>Arthropoda</taxon>
        <taxon>Chelicerata</taxon>
        <taxon>Arachnida</taxon>
        <taxon>Acari</taxon>
        <taxon>Parasitiformes</taxon>
        <taxon>Ixodida</taxon>
        <taxon>Ixodoidea</taxon>
        <taxon>Ixodidae</taxon>
        <taxon>Haemaphysalinae</taxon>
        <taxon>Haemaphysalis</taxon>
    </lineage>
</organism>
<feature type="region of interest" description="Disordered" evidence="6">
    <location>
        <begin position="248"/>
        <end position="284"/>
    </location>
</feature>
<dbReference type="PANTHER" id="PTHR43385:SF1">
    <property type="entry name" value="RIBOFLAVIN TRANSPORTER RIBJ"/>
    <property type="match status" value="1"/>
</dbReference>
<keyword evidence="2" id="KW-0813">Transport</keyword>
<dbReference type="Gene3D" id="1.20.1250.20">
    <property type="entry name" value="MFS general substrate transporter like domains"/>
    <property type="match status" value="1"/>
</dbReference>
<accession>A0A9J6G835</accession>
<dbReference type="EMBL" id="JABSTR010000005">
    <property type="protein sequence ID" value="KAH9370696.1"/>
    <property type="molecule type" value="Genomic_DNA"/>
</dbReference>
<dbReference type="AlphaFoldDB" id="A0A9J6G835"/>
<dbReference type="Pfam" id="PF07690">
    <property type="entry name" value="MFS_1"/>
    <property type="match status" value="1"/>
</dbReference>
<dbReference type="GO" id="GO:0016020">
    <property type="term" value="C:membrane"/>
    <property type="evidence" value="ECO:0007669"/>
    <property type="project" value="UniProtKB-SubCell"/>
</dbReference>
<feature type="transmembrane region" description="Helical" evidence="7">
    <location>
        <begin position="177"/>
        <end position="196"/>
    </location>
</feature>
<name>A0A9J6G835_HAELO</name>
<feature type="compositionally biased region" description="Basic and acidic residues" evidence="6">
    <location>
        <begin position="250"/>
        <end position="266"/>
    </location>
</feature>
<feature type="transmembrane region" description="Helical" evidence="7">
    <location>
        <begin position="147"/>
        <end position="165"/>
    </location>
</feature>
<gene>
    <name evidence="8" type="ORF">HPB48_013997</name>
</gene>
<dbReference type="SUPFAM" id="SSF103473">
    <property type="entry name" value="MFS general substrate transporter"/>
    <property type="match status" value="1"/>
</dbReference>
<evidence type="ECO:0000256" key="3">
    <source>
        <dbReference type="ARBA" id="ARBA00022692"/>
    </source>
</evidence>
<evidence type="ECO:0000313" key="8">
    <source>
        <dbReference type="EMBL" id="KAH9370696.1"/>
    </source>
</evidence>
<feature type="transmembrane region" description="Helical" evidence="7">
    <location>
        <begin position="21"/>
        <end position="40"/>
    </location>
</feature>
<keyword evidence="9" id="KW-1185">Reference proteome</keyword>
<proteinExistence type="predicted"/>
<dbReference type="InterPro" id="IPR011701">
    <property type="entry name" value="MFS"/>
</dbReference>
<evidence type="ECO:0008006" key="10">
    <source>
        <dbReference type="Google" id="ProtNLM"/>
    </source>
</evidence>
<evidence type="ECO:0000256" key="7">
    <source>
        <dbReference type="SAM" id="Phobius"/>
    </source>
</evidence>